<protein>
    <submittedName>
        <fullName evidence="3">Glutaredoxin 2</fullName>
    </submittedName>
</protein>
<dbReference type="PANTHER" id="PTHR43968:SF6">
    <property type="entry name" value="GLUTATHIONE S-TRANSFERASE OMEGA"/>
    <property type="match status" value="1"/>
</dbReference>
<dbReference type="Pfam" id="PF04399">
    <property type="entry name" value="Glutaredoxin2_C"/>
    <property type="match status" value="1"/>
</dbReference>
<evidence type="ECO:0000259" key="2">
    <source>
        <dbReference type="Pfam" id="PF13417"/>
    </source>
</evidence>
<dbReference type="Gene3D" id="1.20.1050.10">
    <property type="match status" value="1"/>
</dbReference>
<dbReference type="PROSITE" id="PS00195">
    <property type="entry name" value="GLUTAREDOXIN_1"/>
    <property type="match status" value="1"/>
</dbReference>
<feature type="domain" description="Glutaredoxin 2 C-terminal" evidence="1">
    <location>
        <begin position="86"/>
        <end position="210"/>
    </location>
</feature>
<dbReference type="Proteomes" id="UP001377692">
    <property type="component" value="Unassembled WGS sequence"/>
</dbReference>
<dbReference type="InterPro" id="IPR011901">
    <property type="entry name" value="Grx2"/>
</dbReference>
<dbReference type="SUPFAM" id="SSF47616">
    <property type="entry name" value="GST C-terminal domain-like"/>
    <property type="match status" value="1"/>
</dbReference>
<dbReference type="InterPro" id="IPR004045">
    <property type="entry name" value="Glutathione_S-Trfase_N"/>
</dbReference>
<proteinExistence type="predicted"/>
<evidence type="ECO:0000259" key="1">
    <source>
        <dbReference type="Pfam" id="PF04399"/>
    </source>
</evidence>
<dbReference type="Gene3D" id="3.40.30.10">
    <property type="entry name" value="Glutaredoxin"/>
    <property type="match status" value="1"/>
</dbReference>
<dbReference type="RefSeq" id="WP_099454168.1">
    <property type="nucleotide sequence ID" value="NZ_JABWRY020000001.1"/>
</dbReference>
<dbReference type="InterPro" id="IPR036249">
    <property type="entry name" value="Thioredoxin-like_sf"/>
</dbReference>
<dbReference type="NCBIfam" id="TIGR02182">
    <property type="entry name" value="GRXB"/>
    <property type="match status" value="1"/>
</dbReference>
<sequence length="211" mass="23775">MMKLYFYEHCPFCTRARMIVGLKSLPVMLQVIMESDAETPLRLIGKKAVPILQKEDGSHIGESLDIVRYLDGIGPTVLVAPQDPTLDAWIKEAWPTALKLFIPRFVQADFAEINTPMAREAYRLREEQAFGDLEALRGATSKLVAELQPLINDLVPLVKDRTTIGINDVTLWPVLRSLSIVRTVEFPDQVRDYMHRLSEACGVPLLFNQAA</sequence>
<evidence type="ECO:0000313" key="3">
    <source>
        <dbReference type="EMBL" id="MEJ5903237.1"/>
    </source>
</evidence>
<dbReference type="InterPro" id="IPR036282">
    <property type="entry name" value="Glutathione-S-Trfase_C_sf"/>
</dbReference>
<dbReference type="PANTHER" id="PTHR43968">
    <property type="match status" value="1"/>
</dbReference>
<dbReference type="InterPro" id="IPR011767">
    <property type="entry name" value="GLR_AS"/>
</dbReference>
<comment type="caution">
    <text evidence="3">The sequence shown here is derived from an EMBL/GenBank/DDBJ whole genome shotgun (WGS) entry which is preliminary data.</text>
</comment>
<reference evidence="3 4" key="1">
    <citation type="submission" date="2024-02" db="EMBL/GenBank/DDBJ databases">
        <title>Identification of pathogenicity and growth-promoting functions of Pseudomonas putida variants.</title>
        <authorList>
            <person name="Sun J."/>
        </authorList>
    </citation>
    <scope>NUCLEOTIDE SEQUENCE [LARGE SCALE GENOMIC DNA]</scope>
    <source>
        <strain evidence="3 4">A04</strain>
    </source>
</reference>
<dbReference type="Pfam" id="PF13417">
    <property type="entry name" value="GST_N_3"/>
    <property type="match status" value="1"/>
</dbReference>
<gene>
    <name evidence="3" type="primary">grxB</name>
    <name evidence="3" type="ORF">V7V80_00855</name>
</gene>
<dbReference type="NCBIfam" id="NF007702">
    <property type="entry name" value="PRK10387.1"/>
    <property type="match status" value="1"/>
</dbReference>
<name>A0ABU8R042_9PSED</name>
<evidence type="ECO:0000313" key="4">
    <source>
        <dbReference type="Proteomes" id="UP001377692"/>
    </source>
</evidence>
<feature type="domain" description="GST N-terminal" evidence="2">
    <location>
        <begin position="4"/>
        <end position="72"/>
    </location>
</feature>
<dbReference type="EMBL" id="JBBHLD010000001">
    <property type="protein sequence ID" value="MEJ5903237.1"/>
    <property type="molecule type" value="Genomic_DNA"/>
</dbReference>
<accession>A0ABU8R042</accession>
<dbReference type="InterPro" id="IPR007494">
    <property type="entry name" value="Glutaredoxin2_C"/>
</dbReference>
<dbReference type="SUPFAM" id="SSF52833">
    <property type="entry name" value="Thioredoxin-like"/>
    <property type="match status" value="1"/>
</dbReference>
<dbReference type="InterPro" id="IPR050983">
    <property type="entry name" value="GST_Omega/HSP26"/>
</dbReference>
<keyword evidence="4" id="KW-1185">Reference proteome</keyword>
<organism evidence="3 4">
    <name type="scientific">Pseudomonas kermanshahensis</name>
    <dbReference type="NCBI Taxonomy" id="2745482"/>
    <lineage>
        <taxon>Bacteria</taxon>
        <taxon>Pseudomonadati</taxon>
        <taxon>Pseudomonadota</taxon>
        <taxon>Gammaproteobacteria</taxon>
        <taxon>Pseudomonadales</taxon>
        <taxon>Pseudomonadaceae</taxon>
        <taxon>Pseudomonas</taxon>
    </lineage>
</organism>